<evidence type="ECO:0000313" key="4">
    <source>
        <dbReference type="Proteomes" id="UP000185024"/>
    </source>
</evidence>
<dbReference type="AlphaFoldDB" id="A0A0D7UTP7"/>
<evidence type="ECO:0000313" key="5">
    <source>
        <dbReference type="Proteomes" id="UP000199493"/>
    </source>
</evidence>
<dbReference type="Proteomes" id="UP000185024">
    <property type="component" value="Unassembled WGS sequence"/>
</dbReference>
<dbReference type="RefSeq" id="WP_044630708.1">
    <property type="nucleotide sequence ID" value="NZ_BJOI01000079.1"/>
</dbReference>
<evidence type="ECO:0000259" key="1">
    <source>
        <dbReference type="Pfam" id="PF00857"/>
    </source>
</evidence>
<gene>
    <name evidence="2" type="ORF">SAMN04490369_10045</name>
    <name evidence="3" type="ORF">SAMN05878438_0026</name>
</gene>
<dbReference type="SUPFAM" id="SSF52499">
    <property type="entry name" value="Isochorismatase-like hydrolases"/>
    <property type="match status" value="1"/>
</dbReference>
<reference evidence="2 5" key="1">
    <citation type="submission" date="2016-10" db="EMBL/GenBank/DDBJ databases">
        <authorList>
            <person name="de Groot N.N."/>
        </authorList>
    </citation>
    <scope>NUCLEOTIDE SEQUENCE [LARGE SCALE GENOMIC DNA]</scope>
    <source>
        <strain evidence="2 5">558</strain>
    </source>
</reference>
<dbReference type="PANTHER" id="PTHR14119:SF3">
    <property type="entry name" value="ISOCHORISMATASE DOMAIN-CONTAINING PROTEIN 2"/>
    <property type="match status" value="1"/>
</dbReference>
<evidence type="ECO:0000313" key="3">
    <source>
        <dbReference type="EMBL" id="SIN60192.1"/>
    </source>
</evidence>
<accession>A0A0D7UTP7</accession>
<organism evidence="3 4">
    <name type="scientific">Vreelandella aquamarina</name>
    <dbReference type="NCBI Taxonomy" id="77097"/>
    <lineage>
        <taxon>Bacteria</taxon>
        <taxon>Pseudomonadati</taxon>
        <taxon>Pseudomonadota</taxon>
        <taxon>Gammaproteobacteria</taxon>
        <taxon>Oceanospirillales</taxon>
        <taxon>Halomonadaceae</taxon>
        <taxon>Vreelandella</taxon>
    </lineage>
</organism>
<dbReference type="STRING" id="77097.SAMN04490369_10045"/>
<dbReference type="EMBL" id="FODB01000004">
    <property type="protein sequence ID" value="SEN16180.1"/>
    <property type="molecule type" value="Genomic_DNA"/>
</dbReference>
<dbReference type="Gene3D" id="3.40.50.850">
    <property type="entry name" value="Isochorismatase-like"/>
    <property type="match status" value="1"/>
</dbReference>
<evidence type="ECO:0000313" key="2">
    <source>
        <dbReference type="EMBL" id="SEN16180.1"/>
    </source>
</evidence>
<dbReference type="EMBL" id="FSQX01000001">
    <property type="protein sequence ID" value="SIN60192.1"/>
    <property type="molecule type" value="Genomic_DNA"/>
</dbReference>
<dbReference type="Proteomes" id="UP000199493">
    <property type="component" value="Unassembled WGS sequence"/>
</dbReference>
<dbReference type="OrthoDB" id="9796958at2"/>
<sequence>MRLDQTQSVLLMVDFQAGLLPVIEGGNNAIQEAAWLAGIANHLQVPVWLTEQYPERLGGTDARLLSCLGAYQTWQKLHFSVTEEPAFTQALAALGRKQVVICGTEAHICVLQSALGLLEAGYKVFWLSEAAASRRPEEARLARERACANGATAVSADMVAYEWLYRCDTATFKDVHRRFLKPRAAQKVRLF</sequence>
<dbReference type="Pfam" id="PF00857">
    <property type="entry name" value="Isochorismatase"/>
    <property type="match status" value="1"/>
</dbReference>
<dbReference type="InterPro" id="IPR036380">
    <property type="entry name" value="Isochorismatase-like_sf"/>
</dbReference>
<accession>A0A1H8E9W0</accession>
<name>A0A0D7UTP7_9GAMM</name>
<dbReference type="GeneID" id="97278214"/>
<dbReference type="InterPro" id="IPR050993">
    <property type="entry name" value="Isochorismatase_domain"/>
</dbReference>
<dbReference type="InterPro" id="IPR000868">
    <property type="entry name" value="Isochorismatase-like_dom"/>
</dbReference>
<feature type="domain" description="Isochorismatase-like" evidence="1">
    <location>
        <begin position="8"/>
        <end position="156"/>
    </location>
</feature>
<dbReference type="PATRIC" id="fig|29570.3.peg.2819"/>
<proteinExistence type="predicted"/>
<reference evidence="3 4" key="2">
    <citation type="submission" date="2016-11" db="EMBL/GenBank/DDBJ databases">
        <authorList>
            <person name="Jaros S."/>
            <person name="Januszkiewicz K."/>
            <person name="Wedrychowicz H."/>
        </authorList>
    </citation>
    <scope>NUCLEOTIDE SEQUENCE [LARGE SCALE GENOMIC DNA]</scope>
    <source>
        <strain evidence="3 4">ACAM 239</strain>
    </source>
</reference>
<dbReference type="PANTHER" id="PTHR14119">
    <property type="entry name" value="HYDROLASE"/>
    <property type="match status" value="1"/>
</dbReference>
<protein>
    <submittedName>
        <fullName evidence="3">Nicotinamidase-related amidase</fullName>
    </submittedName>
</protein>